<feature type="region of interest" description="Disordered" evidence="2">
    <location>
        <begin position="719"/>
        <end position="751"/>
    </location>
</feature>
<feature type="compositionally biased region" description="Polar residues" evidence="2">
    <location>
        <begin position="739"/>
        <end position="751"/>
    </location>
</feature>
<feature type="compositionally biased region" description="Low complexity" evidence="2">
    <location>
        <begin position="561"/>
        <end position="578"/>
    </location>
</feature>
<protein>
    <submittedName>
        <fullName evidence="3">STP1 protein</fullName>
    </submittedName>
</protein>
<feature type="compositionally biased region" description="Low complexity" evidence="2">
    <location>
        <begin position="431"/>
        <end position="448"/>
    </location>
</feature>
<accession>A0A1A9AI37</accession>
<sequence length="1105" mass="125848">MCLNVSYSVTKMVDNLGYTTHLRNIPIEVFLGMIEGDIKKLIRKYGHKNCGLMHEDLCKEIHKIVNKNKEIIFRHVDQNGKTKLNTEWRSQRNGFLNNLFEEDGFINMCYPSFLGMIEGNIKKLIHKYGHTNCGLRHIELCEEIKKIIYDNKQIVFQHMDPPSKKEWSTKWDSQRNGFFNKLFDKEGFINMCYPLKKIVNQSIYQLKSKHIKFCKEKEVRRAALVEKPEYNVCIQYNRWIDSQRTAFTNEYLENVKIFKSKNVNKSFITKEHTGGHDPRPTYHNSKLDCTQYNPPPISNPQIPVEKAPPISRHSLASPTVRQKSQGKDGSSATDGDSESDKKKPHENIPLKQKPSTADSTIHPSIKTEPGDAVNDEKTNIKAKDPVPPIKEDGKKKEETFTHPQQPTDRLQTTRDGAPPQSKSTPLSSKDTSSAPATQSVPAAAATTSLFSTPTTGKNTTSSQTPVTSPSLTTTSDLSQNSDSPLHSNLFTPAADAKGQDKASQSSTTSETLPITHPIQSVPSTAPADSSLPQPQDPVLIVSPAVTTANEPRTPAFSSANAITTTAPTTVTISTVSTTQHPIPSLNEASGINGSQESPPLQVAREPKATAPNKEPQQTVAPTPTPVSGSDNGRVLVTSQPDTDDRSKQTSLSSETISKPKDISNEPVTQLSNIITQSSGKKPDNGVVDTEVNLQRTIDQDDPKHKTFPVQVRTHRDHNHLTPHASADTGKIPGVRPGTDLNSNSVTKKGKNDNTNIIPEEIPSLTHIIPTLLVILATVTLLFQLYKYTPFGFLLGRRRKRKKQDLKRVLEIPEKPTYESPNIAFHEWEDHNLLAQTVENDVYTKLLKINRYKQEMQMRKKENKKTLIEVHTEVLEEHKNDEWELHKGDFLEICLRGFINEEKDTNSKLPNSELTINNIKNEKTIEHIQKQDILWNNWIENHRNILEQWKKEEWFHILKNKWRNEEQKYKEQNDKLQENILNEQETHSIVSQKDIWKQWISKQATLIKMFNQEVWFKELVYAQDKEKDNYRINEYNNNTITTETQLKNEKSNHEHCRSKNIIQKLMVQIHMMVLEECIKEDIIKQKELCIDNFIQDIHKQNNYDGK</sequence>
<evidence type="ECO:0000313" key="4">
    <source>
        <dbReference type="Proteomes" id="UP000078555"/>
    </source>
</evidence>
<feature type="compositionally biased region" description="Polar residues" evidence="2">
    <location>
        <begin position="449"/>
        <end position="458"/>
    </location>
</feature>
<proteinExistence type="predicted"/>
<reference evidence="4" key="1">
    <citation type="submission" date="2016-05" db="EMBL/GenBank/DDBJ databases">
        <authorList>
            <person name="Naeem Raeece"/>
        </authorList>
    </citation>
    <scope>NUCLEOTIDE SEQUENCE [LARGE SCALE GENOMIC DNA]</scope>
</reference>
<evidence type="ECO:0000256" key="1">
    <source>
        <dbReference type="SAM" id="Coils"/>
    </source>
</evidence>
<feature type="compositionally biased region" description="Polar residues" evidence="2">
    <location>
        <begin position="586"/>
        <end position="598"/>
    </location>
</feature>
<evidence type="ECO:0000256" key="2">
    <source>
        <dbReference type="SAM" id="MobiDB-lite"/>
    </source>
</evidence>
<feature type="compositionally biased region" description="Polar residues" evidence="2">
    <location>
        <begin position="282"/>
        <end position="292"/>
    </location>
</feature>
<name>A0A1A9AI37_PLAOA</name>
<keyword evidence="1" id="KW-0175">Coiled coil</keyword>
<gene>
    <name evidence="3" type="ORF">POVWA1_072490</name>
</gene>
<feature type="coiled-coil region" evidence="1">
    <location>
        <begin position="958"/>
        <end position="985"/>
    </location>
</feature>
<feature type="compositionally biased region" description="Basic and acidic residues" evidence="2">
    <location>
        <begin position="338"/>
        <end position="348"/>
    </location>
</feature>
<dbReference type="AlphaFoldDB" id="A0A1A9AI37"/>
<feature type="compositionally biased region" description="Basic and acidic residues" evidence="2">
    <location>
        <begin position="374"/>
        <end position="400"/>
    </location>
</feature>
<feature type="compositionally biased region" description="Polar residues" evidence="2">
    <location>
        <begin position="314"/>
        <end position="334"/>
    </location>
</feature>
<evidence type="ECO:0000313" key="3">
    <source>
        <dbReference type="EMBL" id="SBT55821.1"/>
    </source>
</evidence>
<feature type="compositionally biased region" description="Polar residues" evidence="2">
    <location>
        <begin position="501"/>
        <end position="533"/>
    </location>
</feature>
<feature type="region of interest" description="Disordered" evidence="2">
    <location>
        <begin position="269"/>
        <end position="668"/>
    </location>
</feature>
<feature type="compositionally biased region" description="Polar residues" evidence="2">
    <location>
        <begin position="353"/>
        <end position="362"/>
    </location>
</feature>
<feature type="compositionally biased region" description="Low complexity" evidence="2">
    <location>
        <begin position="459"/>
        <end position="479"/>
    </location>
</feature>
<keyword evidence="4" id="KW-1185">Reference proteome</keyword>
<dbReference type="EMBL" id="FLRD01000893">
    <property type="protein sequence ID" value="SBT55821.1"/>
    <property type="molecule type" value="Genomic_DNA"/>
</dbReference>
<feature type="compositionally biased region" description="Polar residues" evidence="2">
    <location>
        <begin position="544"/>
        <end position="560"/>
    </location>
</feature>
<feature type="compositionally biased region" description="Basic and acidic residues" evidence="2">
    <location>
        <begin position="269"/>
        <end position="280"/>
    </location>
</feature>
<feature type="compositionally biased region" description="Polar residues" evidence="2">
    <location>
        <begin position="480"/>
        <end position="490"/>
    </location>
</feature>
<feature type="compositionally biased region" description="Polar residues" evidence="2">
    <location>
        <begin position="401"/>
        <end position="430"/>
    </location>
</feature>
<dbReference type="Proteomes" id="UP000078555">
    <property type="component" value="Unassembled WGS sequence"/>
</dbReference>
<organism evidence="3 4">
    <name type="scientific">Plasmodium ovale wallikeri</name>
    <dbReference type="NCBI Taxonomy" id="864142"/>
    <lineage>
        <taxon>Eukaryota</taxon>
        <taxon>Sar</taxon>
        <taxon>Alveolata</taxon>
        <taxon>Apicomplexa</taxon>
        <taxon>Aconoidasida</taxon>
        <taxon>Haemosporida</taxon>
        <taxon>Plasmodiidae</taxon>
        <taxon>Plasmodium</taxon>
        <taxon>Plasmodium (Plasmodium)</taxon>
    </lineage>
</organism>